<dbReference type="CDD" id="cd01335">
    <property type="entry name" value="Radical_SAM"/>
    <property type="match status" value="1"/>
</dbReference>
<evidence type="ECO:0000256" key="1">
    <source>
        <dbReference type="ARBA" id="ARBA00001966"/>
    </source>
</evidence>
<dbReference type="NCBIfam" id="TIGR04337">
    <property type="entry name" value="AmmeMemoSam_rS"/>
    <property type="match status" value="1"/>
</dbReference>
<dbReference type="EC" id="1.97.1.4" evidence="8"/>
<reference evidence="8 9" key="1">
    <citation type="submission" date="2019-02" db="EMBL/GenBank/DDBJ databases">
        <title>Deep-cultivation of Planctomycetes and their phenomic and genomic characterization uncovers novel biology.</title>
        <authorList>
            <person name="Wiegand S."/>
            <person name="Jogler M."/>
            <person name="Boedeker C."/>
            <person name="Pinto D."/>
            <person name="Vollmers J."/>
            <person name="Rivas-Marin E."/>
            <person name="Kohn T."/>
            <person name="Peeters S.H."/>
            <person name="Heuer A."/>
            <person name="Rast P."/>
            <person name="Oberbeckmann S."/>
            <person name="Bunk B."/>
            <person name="Jeske O."/>
            <person name="Meyerdierks A."/>
            <person name="Storesund J.E."/>
            <person name="Kallscheuer N."/>
            <person name="Luecker S."/>
            <person name="Lage O.M."/>
            <person name="Pohl T."/>
            <person name="Merkel B.J."/>
            <person name="Hornburger P."/>
            <person name="Mueller R.-W."/>
            <person name="Bruemmer F."/>
            <person name="Labrenz M."/>
            <person name="Spormann A.M."/>
            <person name="Op Den Camp H."/>
            <person name="Overmann J."/>
            <person name="Amann R."/>
            <person name="Jetten M.S.M."/>
            <person name="Mascher T."/>
            <person name="Medema M.H."/>
            <person name="Devos D.P."/>
            <person name="Kaster A.-K."/>
            <person name="Ovreas L."/>
            <person name="Rohde M."/>
            <person name="Galperin M.Y."/>
            <person name="Jogler C."/>
        </authorList>
    </citation>
    <scope>NUCLEOTIDE SEQUENCE [LARGE SCALE GENOMIC DNA]</scope>
    <source>
        <strain evidence="8 9">Q31b</strain>
    </source>
</reference>
<evidence type="ECO:0000256" key="3">
    <source>
        <dbReference type="ARBA" id="ARBA00022691"/>
    </source>
</evidence>
<keyword evidence="5" id="KW-0408">Iron</keyword>
<protein>
    <submittedName>
        <fullName evidence="8">Pyruvate formate-lyase 1-activating enzyme</fullName>
        <ecNumber evidence="8">1.97.1.4</ecNumber>
    </submittedName>
</protein>
<dbReference type="InterPro" id="IPR013785">
    <property type="entry name" value="Aldolase_TIM"/>
</dbReference>
<keyword evidence="3" id="KW-0949">S-adenosyl-L-methionine</keyword>
<dbReference type="SFLD" id="SFLDG01101">
    <property type="entry name" value="Uncharacterised_Radical_SAM_Su"/>
    <property type="match status" value="1"/>
</dbReference>
<dbReference type="InterPro" id="IPR027596">
    <property type="entry name" value="AmmeMemoSam_rS"/>
</dbReference>
<dbReference type="InterPro" id="IPR034457">
    <property type="entry name" value="Organic_radical-activating"/>
</dbReference>
<accession>A0A5C6DLF3</accession>
<dbReference type="GO" id="GO:0043365">
    <property type="term" value="F:[formate-C-acetyltransferase]-activating enzyme activity"/>
    <property type="evidence" value="ECO:0007669"/>
    <property type="project" value="UniProtKB-EC"/>
</dbReference>
<dbReference type="AlphaFoldDB" id="A0A5C6DLF3"/>
<dbReference type="Proteomes" id="UP000315471">
    <property type="component" value="Unassembled WGS sequence"/>
</dbReference>
<proteinExistence type="predicted"/>
<keyword evidence="8" id="KW-0670">Pyruvate</keyword>
<dbReference type="Gene3D" id="3.20.20.70">
    <property type="entry name" value="Aldolase class I"/>
    <property type="match status" value="1"/>
</dbReference>
<dbReference type="SUPFAM" id="SSF102114">
    <property type="entry name" value="Radical SAM enzymes"/>
    <property type="match status" value="1"/>
</dbReference>
<evidence type="ECO:0000256" key="5">
    <source>
        <dbReference type="ARBA" id="ARBA00023004"/>
    </source>
</evidence>
<feature type="domain" description="Radical SAM core" evidence="7">
    <location>
        <begin position="85"/>
        <end position="300"/>
    </location>
</feature>
<keyword evidence="6" id="KW-0411">Iron-sulfur</keyword>
<keyword evidence="8" id="KW-0456">Lyase</keyword>
<dbReference type="GO" id="GO:0051539">
    <property type="term" value="F:4 iron, 4 sulfur cluster binding"/>
    <property type="evidence" value="ECO:0007669"/>
    <property type="project" value="UniProtKB-KW"/>
</dbReference>
<organism evidence="8 9">
    <name type="scientific">Novipirellula aureliae</name>
    <dbReference type="NCBI Taxonomy" id="2527966"/>
    <lineage>
        <taxon>Bacteria</taxon>
        <taxon>Pseudomonadati</taxon>
        <taxon>Planctomycetota</taxon>
        <taxon>Planctomycetia</taxon>
        <taxon>Pirellulales</taxon>
        <taxon>Pirellulaceae</taxon>
        <taxon>Novipirellula</taxon>
    </lineage>
</organism>
<evidence type="ECO:0000256" key="4">
    <source>
        <dbReference type="ARBA" id="ARBA00022723"/>
    </source>
</evidence>
<gene>
    <name evidence="8" type="primary">pflA</name>
    <name evidence="8" type="ORF">Q31b_49180</name>
</gene>
<dbReference type="EMBL" id="SJPY01000008">
    <property type="protein sequence ID" value="TWU36637.1"/>
    <property type="molecule type" value="Genomic_DNA"/>
</dbReference>
<dbReference type="PANTHER" id="PTHR30352:SF5">
    <property type="entry name" value="PYRUVATE FORMATE-LYASE 1-ACTIVATING ENZYME"/>
    <property type="match status" value="1"/>
</dbReference>
<dbReference type="InterPro" id="IPR007197">
    <property type="entry name" value="rSAM"/>
</dbReference>
<evidence type="ECO:0000313" key="8">
    <source>
        <dbReference type="EMBL" id="TWU36637.1"/>
    </source>
</evidence>
<keyword evidence="4" id="KW-0479">Metal-binding</keyword>
<dbReference type="InterPro" id="IPR058240">
    <property type="entry name" value="rSAM_sf"/>
</dbReference>
<keyword evidence="9" id="KW-1185">Reference proteome</keyword>
<evidence type="ECO:0000259" key="7">
    <source>
        <dbReference type="PROSITE" id="PS51918"/>
    </source>
</evidence>
<keyword evidence="8" id="KW-0560">Oxidoreductase</keyword>
<evidence type="ECO:0000256" key="6">
    <source>
        <dbReference type="ARBA" id="ARBA00023014"/>
    </source>
</evidence>
<dbReference type="Pfam" id="PF04055">
    <property type="entry name" value="Radical_SAM"/>
    <property type="match status" value="1"/>
</dbReference>
<sequence>MSANLSTNLPTTEFNPAGEALGRWWTPQDDGRILCELCPRACRLKPGDRGFCFVRTNHDGRMVLDTYGRSTGFCIDPIEKKPLNHFLPGTAVLSFGTAGCNLGCKFCQNWDISKSREVARLSDPATPEAIAQAAMQWGCRSVAYTYNDPVIWAEYAIDTAAACRAVGIQSVAVTAGYISPQAREEFFDAMDAANIDLKSFNEEFYHRVTGSHLQPVLDTIRYVCNETDVWVELTNLVIPDSNDHHTELQQMCDWILETVGSDVPVHFTAFHPDFRMTDRPRTSHESLIEAYDLARKAGLRYVYVGNIHDLRRQSTFCPNCGKLLIERDWHQLDRYEMNENRCGYCQHVIAGVFESEPGNWGRRRQPIRISAPQRTPLPPSRRLRCRLLRVTRQATMVLTNKPGI</sequence>
<comment type="cofactor">
    <cofactor evidence="1">
        <name>[4Fe-4S] cluster</name>
        <dbReference type="ChEBI" id="CHEBI:49883"/>
    </cofactor>
</comment>
<dbReference type="GO" id="GO:0046872">
    <property type="term" value="F:metal ion binding"/>
    <property type="evidence" value="ECO:0007669"/>
    <property type="project" value="UniProtKB-KW"/>
</dbReference>
<dbReference type="OrthoDB" id="9778883at2"/>
<dbReference type="GO" id="GO:0016829">
    <property type="term" value="F:lyase activity"/>
    <property type="evidence" value="ECO:0007669"/>
    <property type="project" value="UniProtKB-KW"/>
</dbReference>
<evidence type="ECO:0000256" key="2">
    <source>
        <dbReference type="ARBA" id="ARBA00022485"/>
    </source>
</evidence>
<evidence type="ECO:0000313" key="9">
    <source>
        <dbReference type="Proteomes" id="UP000315471"/>
    </source>
</evidence>
<dbReference type="PANTHER" id="PTHR30352">
    <property type="entry name" value="PYRUVATE FORMATE-LYASE-ACTIVATING ENZYME"/>
    <property type="match status" value="1"/>
</dbReference>
<dbReference type="SFLD" id="SFLDS00029">
    <property type="entry name" value="Radical_SAM"/>
    <property type="match status" value="1"/>
</dbReference>
<keyword evidence="2" id="KW-0004">4Fe-4S</keyword>
<comment type="caution">
    <text evidence="8">The sequence shown here is derived from an EMBL/GenBank/DDBJ whole genome shotgun (WGS) entry which is preliminary data.</text>
</comment>
<dbReference type="PROSITE" id="PS51918">
    <property type="entry name" value="RADICAL_SAM"/>
    <property type="match status" value="1"/>
</dbReference>
<dbReference type="RefSeq" id="WP_146602045.1">
    <property type="nucleotide sequence ID" value="NZ_SJPY01000008.1"/>
</dbReference>
<name>A0A5C6DLF3_9BACT</name>